<dbReference type="InterPro" id="IPR011009">
    <property type="entry name" value="Kinase-like_dom_sf"/>
</dbReference>
<protein>
    <submittedName>
        <fullName evidence="10">Serine/threonine-protein kinase HSL1</fullName>
    </submittedName>
</protein>
<dbReference type="PANTHER" id="PTHR24346">
    <property type="entry name" value="MAP/MICROTUBULE AFFINITY-REGULATING KINASE"/>
    <property type="match status" value="1"/>
</dbReference>
<keyword evidence="11" id="KW-1185">Reference proteome</keyword>
<evidence type="ECO:0000256" key="1">
    <source>
        <dbReference type="ARBA" id="ARBA00010791"/>
    </source>
</evidence>
<evidence type="ECO:0000256" key="7">
    <source>
        <dbReference type="PROSITE-ProRule" id="PRU10141"/>
    </source>
</evidence>
<feature type="compositionally biased region" description="Polar residues" evidence="8">
    <location>
        <begin position="498"/>
        <end position="509"/>
    </location>
</feature>
<organism evidence="10 11">
    <name type="scientific">Trametes pubescens</name>
    <name type="common">White-rot fungus</name>
    <dbReference type="NCBI Taxonomy" id="154538"/>
    <lineage>
        <taxon>Eukaryota</taxon>
        <taxon>Fungi</taxon>
        <taxon>Dikarya</taxon>
        <taxon>Basidiomycota</taxon>
        <taxon>Agaricomycotina</taxon>
        <taxon>Agaricomycetes</taxon>
        <taxon>Polyporales</taxon>
        <taxon>Polyporaceae</taxon>
        <taxon>Trametes</taxon>
    </lineage>
</organism>
<evidence type="ECO:0000259" key="9">
    <source>
        <dbReference type="PROSITE" id="PS50011"/>
    </source>
</evidence>
<dbReference type="InterPro" id="IPR008271">
    <property type="entry name" value="Ser/Thr_kinase_AS"/>
</dbReference>
<dbReference type="GO" id="GO:0005524">
    <property type="term" value="F:ATP binding"/>
    <property type="evidence" value="ECO:0007669"/>
    <property type="project" value="UniProtKB-UniRule"/>
</dbReference>
<keyword evidence="3" id="KW-0808">Transferase</keyword>
<dbReference type="InterPro" id="IPR000719">
    <property type="entry name" value="Prot_kinase_dom"/>
</dbReference>
<feature type="compositionally biased region" description="Pro residues" evidence="8">
    <location>
        <begin position="478"/>
        <end position="495"/>
    </location>
</feature>
<sequence>MSATSNDPPRAPRVKYATPLGTRWEKEKAAAGTDAFEYPDDAKYVGPWIIGECVGKGASGRVKIARHRRTGQLAAVKILPLAPFLTSRSAANAQAKAEKQRLGIDREIIMMKLMNHPNIMRIYDVYEGEKELYLILEYVEGGELFDFLVNRGRLPPLEALAYFKQIVYGLSYAHTFSIIHRDLKPENILIHSLNPPLIKIADWGMAAFAPPTLQLETSCGSPHYASPEIVNGHKYTGTATDIWSCGVILYALLTGRLPFDDKNVRTLLTKVKVGKYDMPSFVDPMAKDLLSRMLVVDVNKRISMSEMLAHPWLDSATPGITYVLAPPVSELARPLPSALHIDRDLFESLCVIWGRHADTEGIRADLLSPAGHGTLAKAFYFLLQKHREKAMEEHGILMDIDGVLNTQGKVILKQYAAPRSKPGNRQSMEVDSSAAPSVPHTQHLRSDRPAPQPPSRTPSPKPPLTITTSVPTERAPSRPHPPSPVGPRPQKPKPQAPSVRNTIAFSNPPSFVPNPDMVRARYQRTGPGVIQRPHRTAKSEAALRFAPPPMQRNGGTAPPAHRASMHESTYVPYGQSSRQDAVSAPGVIFAPRPVPAAVPTIPALTTPRISDVEMQMDVDPTTAPDAQSLPWPPTHMQSARASRQVQFPHDAVPRRQARMSSTEHRMDVTWDRDVRNENKENATRQTSARPAHSDCQSGGLGFHSLPMAKEMGNMVFIQEATNGQQAKKDKKTRPPPLDFAAPVLQKRSTFSVASPHLGSPPISGMSPAVGEFKGWFSNLFHWKVQSYLLYSILDLGTTRSETTRLLEYFGATVAMEENGGWSVLRCRIDDMQDASGLVQKQVRFRVEFTSCSPHGTATPNVTPRLSQNAQPSVSGRSRVENLSGYETVLGFVLEKGSVSAFKALYHRLRGEWRLDALCSPTTAGAMGAPPLSIQQQFMA</sequence>
<feature type="domain" description="Protein kinase" evidence="9">
    <location>
        <begin position="48"/>
        <end position="313"/>
    </location>
</feature>
<dbReference type="SMART" id="SM00220">
    <property type="entry name" value="S_TKc"/>
    <property type="match status" value="1"/>
</dbReference>
<evidence type="ECO:0000256" key="5">
    <source>
        <dbReference type="ARBA" id="ARBA00022777"/>
    </source>
</evidence>
<evidence type="ECO:0000256" key="2">
    <source>
        <dbReference type="ARBA" id="ARBA00022527"/>
    </source>
</evidence>
<comment type="caution">
    <text evidence="10">The sequence shown here is derived from an EMBL/GenBank/DDBJ whole genome shotgun (WGS) entry which is preliminary data.</text>
</comment>
<gene>
    <name evidence="10" type="ORF">TRAPUB_12856</name>
</gene>
<feature type="region of interest" description="Disordered" evidence="8">
    <location>
        <begin position="416"/>
        <end position="515"/>
    </location>
</feature>
<dbReference type="Pfam" id="PF00069">
    <property type="entry name" value="Pkinase"/>
    <property type="match status" value="1"/>
</dbReference>
<dbReference type="GO" id="GO:0035556">
    <property type="term" value="P:intracellular signal transduction"/>
    <property type="evidence" value="ECO:0007669"/>
    <property type="project" value="TreeGrafter"/>
</dbReference>
<dbReference type="PANTHER" id="PTHR24346:SF82">
    <property type="entry name" value="KP78A-RELATED"/>
    <property type="match status" value="1"/>
</dbReference>
<dbReference type="PROSITE" id="PS00108">
    <property type="entry name" value="PROTEIN_KINASE_ST"/>
    <property type="match status" value="1"/>
</dbReference>
<dbReference type="GO" id="GO:0004674">
    <property type="term" value="F:protein serine/threonine kinase activity"/>
    <property type="evidence" value="ECO:0007669"/>
    <property type="project" value="UniProtKB-KW"/>
</dbReference>
<comment type="similarity">
    <text evidence="1">Belongs to the protein kinase superfamily. CAMK Ser/Thr protein kinase family. NIM1 subfamily.</text>
</comment>
<dbReference type="Proteomes" id="UP000184267">
    <property type="component" value="Unassembled WGS sequence"/>
</dbReference>
<reference evidence="10 11" key="1">
    <citation type="submission" date="2016-10" db="EMBL/GenBank/DDBJ databases">
        <title>Genome sequence of the basidiomycete white-rot fungus Trametes pubescens.</title>
        <authorList>
            <person name="Makela M.R."/>
            <person name="Granchi Z."/>
            <person name="Peng M."/>
            <person name="De Vries R.P."/>
            <person name="Grigoriev I."/>
            <person name="Riley R."/>
            <person name="Hilden K."/>
        </authorList>
    </citation>
    <scope>NUCLEOTIDE SEQUENCE [LARGE SCALE GENOMIC DNA]</scope>
    <source>
        <strain evidence="10 11">FBCC735</strain>
    </source>
</reference>
<dbReference type="PROSITE" id="PS50011">
    <property type="entry name" value="PROTEIN_KINASE_DOM"/>
    <property type="match status" value="1"/>
</dbReference>
<dbReference type="PROSITE" id="PS00107">
    <property type="entry name" value="PROTEIN_KINASE_ATP"/>
    <property type="match status" value="1"/>
</dbReference>
<keyword evidence="2" id="KW-0723">Serine/threonine-protein kinase</keyword>
<dbReference type="SUPFAM" id="SSF56112">
    <property type="entry name" value="Protein kinase-like (PK-like)"/>
    <property type="match status" value="1"/>
</dbReference>
<dbReference type="STRING" id="154538.A0A1M2W7Y6"/>
<feature type="compositionally biased region" description="Pro residues" evidence="8">
    <location>
        <begin position="450"/>
        <end position="463"/>
    </location>
</feature>
<proteinExistence type="inferred from homology"/>
<evidence type="ECO:0000256" key="6">
    <source>
        <dbReference type="ARBA" id="ARBA00022840"/>
    </source>
</evidence>
<feature type="compositionally biased region" description="Basic and acidic residues" evidence="8">
    <location>
        <begin position="661"/>
        <end position="682"/>
    </location>
</feature>
<keyword evidence="4 7" id="KW-0547">Nucleotide-binding</keyword>
<dbReference type="InterPro" id="IPR017441">
    <property type="entry name" value="Protein_kinase_ATP_BS"/>
</dbReference>
<feature type="binding site" evidence="7">
    <location>
        <position position="77"/>
    </location>
    <ligand>
        <name>ATP</name>
        <dbReference type="ChEBI" id="CHEBI:30616"/>
    </ligand>
</feature>
<evidence type="ECO:0000313" key="11">
    <source>
        <dbReference type="Proteomes" id="UP000184267"/>
    </source>
</evidence>
<accession>A0A1M2W7Y6</accession>
<dbReference type="OMA" id="VIWGRHA"/>
<evidence type="ECO:0000256" key="4">
    <source>
        <dbReference type="ARBA" id="ARBA00022741"/>
    </source>
</evidence>
<name>A0A1M2W7Y6_TRAPU</name>
<evidence type="ECO:0000256" key="3">
    <source>
        <dbReference type="ARBA" id="ARBA00022679"/>
    </source>
</evidence>
<dbReference type="Gene3D" id="1.10.510.10">
    <property type="entry name" value="Transferase(Phosphotransferase) domain 1"/>
    <property type="match status" value="1"/>
</dbReference>
<evidence type="ECO:0000313" key="10">
    <source>
        <dbReference type="EMBL" id="OJT15958.1"/>
    </source>
</evidence>
<keyword evidence="5 10" id="KW-0418">Kinase</keyword>
<dbReference type="EMBL" id="MNAD01000068">
    <property type="protein sequence ID" value="OJT15958.1"/>
    <property type="molecule type" value="Genomic_DNA"/>
</dbReference>
<evidence type="ECO:0000256" key="8">
    <source>
        <dbReference type="SAM" id="MobiDB-lite"/>
    </source>
</evidence>
<dbReference type="AlphaFoldDB" id="A0A1M2W7Y6"/>
<keyword evidence="6 7" id="KW-0067">ATP-binding</keyword>
<dbReference type="FunFam" id="1.10.510.10:FF:000571">
    <property type="entry name" value="Maternal embryonic leucine zipper kinase"/>
    <property type="match status" value="1"/>
</dbReference>
<dbReference type="OrthoDB" id="193931at2759"/>
<feature type="region of interest" description="Disordered" evidence="8">
    <location>
        <begin position="642"/>
        <end position="704"/>
    </location>
</feature>
<dbReference type="GO" id="GO:0005737">
    <property type="term" value="C:cytoplasm"/>
    <property type="evidence" value="ECO:0007669"/>
    <property type="project" value="TreeGrafter"/>
</dbReference>